<reference evidence="3" key="1">
    <citation type="submission" date="2016-06" db="UniProtKB">
        <authorList>
            <consortium name="WormBaseParasite"/>
        </authorList>
    </citation>
    <scope>IDENTIFICATION</scope>
</reference>
<gene>
    <name evidence="1" type="ORF">ECPE_LOCUS10845</name>
</gene>
<evidence type="ECO:0000313" key="3">
    <source>
        <dbReference type="WBParaSite" id="ECPE_0001087801-mRNA-1"/>
    </source>
</evidence>
<accession>A0A183AV59</accession>
<dbReference type="WBParaSite" id="ECPE_0001087801-mRNA-1">
    <property type="protein sequence ID" value="ECPE_0001087801-mRNA-1"/>
    <property type="gene ID" value="ECPE_0001087801"/>
</dbReference>
<protein>
    <submittedName>
        <fullName evidence="3">UCH domain-containing protein</fullName>
    </submittedName>
</protein>
<evidence type="ECO:0000313" key="2">
    <source>
        <dbReference type="Proteomes" id="UP000272942"/>
    </source>
</evidence>
<name>A0A183AV59_9TREM</name>
<keyword evidence="2" id="KW-1185">Reference proteome</keyword>
<organism evidence="3">
    <name type="scientific">Echinostoma caproni</name>
    <dbReference type="NCBI Taxonomy" id="27848"/>
    <lineage>
        <taxon>Eukaryota</taxon>
        <taxon>Metazoa</taxon>
        <taxon>Spiralia</taxon>
        <taxon>Lophotrochozoa</taxon>
        <taxon>Platyhelminthes</taxon>
        <taxon>Trematoda</taxon>
        <taxon>Digenea</taxon>
        <taxon>Plagiorchiida</taxon>
        <taxon>Echinostomata</taxon>
        <taxon>Echinostomatoidea</taxon>
        <taxon>Echinostomatidae</taxon>
        <taxon>Echinostoma</taxon>
    </lineage>
</organism>
<proteinExistence type="predicted"/>
<sequence>MELPAFEQLNLPASPSEIEEQVERFELVYSIRKSGAQNQLSYELFKTLLLLNHLLSTDFQAHERAKFNSLFGTENVTSCDFILQLNRHASRWNYEGRLEEQLSDYFLAGLNNLTIQGKLLEKMDLI</sequence>
<reference evidence="1 2" key="2">
    <citation type="submission" date="2018-11" db="EMBL/GenBank/DDBJ databases">
        <authorList>
            <consortium name="Pathogen Informatics"/>
        </authorList>
    </citation>
    <scope>NUCLEOTIDE SEQUENCE [LARGE SCALE GENOMIC DNA]</scope>
    <source>
        <strain evidence="1 2">Egypt</strain>
    </source>
</reference>
<evidence type="ECO:0000313" key="1">
    <source>
        <dbReference type="EMBL" id="VDP87715.1"/>
    </source>
</evidence>
<dbReference type="AlphaFoldDB" id="A0A183AV59"/>
<dbReference type="Proteomes" id="UP000272942">
    <property type="component" value="Unassembled WGS sequence"/>
</dbReference>
<dbReference type="EMBL" id="UZAN01049792">
    <property type="protein sequence ID" value="VDP87715.1"/>
    <property type="molecule type" value="Genomic_DNA"/>
</dbReference>